<proteinExistence type="predicted"/>
<keyword evidence="3" id="KW-0732">Signal</keyword>
<comment type="caution">
    <text evidence="4">The sequence shown here is derived from an EMBL/GenBank/DDBJ whole genome shotgun (WGS) entry which is preliminary data.</text>
</comment>
<dbReference type="Proteomes" id="UP000482155">
    <property type="component" value="Unassembled WGS sequence"/>
</dbReference>
<gene>
    <name evidence="4" type="ORF">G3574_17835</name>
</gene>
<accession>A0A6B3SVL9</accession>
<evidence type="ECO:0000313" key="5">
    <source>
        <dbReference type="Proteomes" id="UP000482155"/>
    </source>
</evidence>
<feature type="signal peptide" evidence="3">
    <location>
        <begin position="1"/>
        <end position="24"/>
    </location>
</feature>
<evidence type="ECO:0000256" key="3">
    <source>
        <dbReference type="SAM" id="SignalP"/>
    </source>
</evidence>
<feature type="compositionally biased region" description="Low complexity" evidence="1">
    <location>
        <begin position="141"/>
        <end position="152"/>
    </location>
</feature>
<evidence type="ECO:0000256" key="1">
    <source>
        <dbReference type="SAM" id="MobiDB-lite"/>
    </source>
</evidence>
<keyword evidence="2" id="KW-0472">Membrane</keyword>
<keyword evidence="5" id="KW-1185">Reference proteome</keyword>
<keyword evidence="2" id="KW-1133">Transmembrane helix</keyword>
<feature type="chain" id="PRO_5025564672" evidence="3">
    <location>
        <begin position="25"/>
        <end position="185"/>
    </location>
</feature>
<organism evidence="4 5">
    <name type="scientific">Noviherbaspirillum galbum</name>
    <dbReference type="NCBI Taxonomy" id="2709383"/>
    <lineage>
        <taxon>Bacteria</taxon>
        <taxon>Pseudomonadati</taxon>
        <taxon>Pseudomonadota</taxon>
        <taxon>Betaproteobacteria</taxon>
        <taxon>Burkholderiales</taxon>
        <taxon>Oxalobacteraceae</taxon>
        <taxon>Noviherbaspirillum</taxon>
    </lineage>
</organism>
<feature type="region of interest" description="Disordered" evidence="1">
    <location>
        <begin position="23"/>
        <end position="92"/>
    </location>
</feature>
<dbReference type="RefSeq" id="WP_163966152.1">
    <property type="nucleotide sequence ID" value="NZ_JAAIVB010000063.1"/>
</dbReference>
<feature type="transmembrane region" description="Helical" evidence="2">
    <location>
        <begin position="158"/>
        <end position="175"/>
    </location>
</feature>
<dbReference type="EMBL" id="JAAIVB010000063">
    <property type="protein sequence ID" value="NEX62946.1"/>
    <property type="molecule type" value="Genomic_DNA"/>
</dbReference>
<sequence length="185" mass="19186">MAGRIAKATIFMMALSLAAPPSFGARVGGGRSVGRQAPPAAMRQRSAQPPRSQPAPAAPAQRSQDMARQTAPVAPNPAPVRPLPRQAGSPWGGMLGGALVGLGLGSLLGSQHRDPAQQPPVQSEGGNGDQDAGSASGDWTQPGAQNQVAQQEQQQGRFGTALLLGLAALVIYFLVRRGRRRQGRY</sequence>
<name>A0A6B3SVL9_9BURK</name>
<protein>
    <submittedName>
        <fullName evidence="4">Uncharacterized protein</fullName>
    </submittedName>
</protein>
<evidence type="ECO:0000256" key="2">
    <source>
        <dbReference type="SAM" id="Phobius"/>
    </source>
</evidence>
<feature type="region of interest" description="Disordered" evidence="1">
    <location>
        <begin position="106"/>
        <end position="152"/>
    </location>
</feature>
<keyword evidence="2" id="KW-0812">Transmembrane</keyword>
<reference evidence="4 5" key="1">
    <citation type="submission" date="2020-02" db="EMBL/GenBank/DDBJ databases">
        <authorList>
            <person name="Kim M.K."/>
        </authorList>
    </citation>
    <scope>NUCLEOTIDE SEQUENCE [LARGE SCALE GENOMIC DNA]</scope>
    <source>
        <strain evidence="4 5">17J57-3</strain>
    </source>
</reference>
<dbReference type="AlphaFoldDB" id="A0A6B3SVL9"/>
<evidence type="ECO:0000313" key="4">
    <source>
        <dbReference type="EMBL" id="NEX62946.1"/>
    </source>
</evidence>